<dbReference type="HOGENOM" id="CLU_804935_0_0_1"/>
<dbReference type="Gene3D" id="2.30.30.190">
    <property type="entry name" value="CAP Gly-rich-like domain"/>
    <property type="match status" value="2"/>
</dbReference>
<organism evidence="3 4">
    <name type="scientific">Tetranychus urticae</name>
    <name type="common">Two-spotted spider mite</name>
    <dbReference type="NCBI Taxonomy" id="32264"/>
    <lineage>
        <taxon>Eukaryota</taxon>
        <taxon>Metazoa</taxon>
        <taxon>Ecdysozoa</taxon>
        <taxon>Arthropoda</taxon>
        <taxon>Chelicerata</taxon>
        <taxon>Arachnida</taxon>
        <taxon>Acari</taxon>
        <taxon>Acariformes</taxon>
        <taxon>Trombidiformes</taxon>
        <taxon>Prostigmata</taxon>
        <taxon>Eleutherengona</taxon>
        <taxon>Raphignathae</taxon>
        <taxon>Tetranychoidea</taxon>
        <taxon>Tetranychidae</taxon>
        <taxon>Tetranychus</taxon>
    </lineage>
</organism>
<dbReference type="InterPro" id="IPR000938">
    <property type="entry name" value="CAP-Gly_domain"/>
</dbReference>
<dbReference type="GO" id="GO:0035371">
    <property type="term" value="C:microtubule plus-end"/>
    <property type="evidence" value="ECO:0007669"/>
    <property type="project" value="TreeGrafter"/>
</dbReference>
<keyword evidence="4" id="KW-1185">Reference proteome</keyword>
<dbReference type="GO" id="GO:0031122">
    <property type="term" value="P:cytoplasmic microtubule organization"/>
    <property type="evidence" value="ECO:0007669"/>
    <property type="project" value="TreeGrafter"/>
</dbReference>
<dbReference type="SUPFAM" id="SSF74924">
    <property type="entry name" value="Cap-Gly domain"/>
    <property type="match status" value="2"/>
</dbReference>
<protein>
    <recommendedName>
        <fullName evidence="2">CAP-Gly domain-containing protein</fullName>
    </recommendedName>
</protein>
<accession>T1KCB3</accession>
<evidence type="ECO:0000313" key="4">
    <source>
        <dbReference type="Proteomes" id="UP000015104"/>
    </source>
</evidence>
<dbReference type="eggNOG" id="KOG4568">
    <property type="taxonomic scope" value="Eukaryota"/>
</dbReference>
<feature type="compositionally biased region" description="Low complexity" evidence="1">
    <location>
        <begin position="144"/>
        <end position="163"/>
    </location>
</feature>
<dbReference type="AlphaFoldDB" id="T1KCB3"/>
<dbReference type="PROSITE" id="PS00845">
    <property type="entry name" value="CAP_GLY_1"/>
    <property type="match status" value="1"/>
</dbReference>
<dbReference type="Pfam" id="PF01302">
    <property type="entry name" value="CAP_GLY"/>
    <property type="match status" value="2"/>
</dbReference>
<dbReference type="Proteomes" id="UP000015104">
    <property type="component" value="Unassembled WGS sequence"/>
</dbReference>
<proteinExistence type="predicted"/>
<dbReference type="EnsemblMetazoa" id="tetur08g07020.1">
    <property type="protein sequence ID" value="tetur08g07020.1"/>
    <property type="gene ID" value="tetur08g07020"/>
</dbReference>
<sequence length="345" mass="38418">MSDDIITDSKNYLSSDGLIDDYIVGDRVWVDGNKPGYIQFIGEVHFADGDWAGVVLDDALGKNAGSVSGRRYFYCEPKRGLFCRLGRLSRYPYSFGKSTPDSGISGDNEGDPIAKGLRRQFKSTNSFSRGGSPSRSLSSDRSRSLSRSVSRSPESSRWLSSYSETMHHDPRCPSALSSSTRRTVSPKRHRSVSPLSRYNWVNDEDLNDIMHDDYNYDTKTSKVYSYTLPRKPASTFTTVSTVTTTVDGQYKPGPLRLGDKVFVNSSKGLLTGRLRFLGTTHFAPGQWAGVELDEPHGKNDGQVAGKRYFTCRSRYGLFAPAYKVVKADPNRMTTVTKTIRNGPKF</sequence>
<dbReference type="GO" id="GO:0005634">
    <property type="term" value="C:nucleus"/>
    <property type="evidence" value="ECO:0007669"/>
    <property type="project" value="TreeGrafter"/>
</dbReference>
<evidence type="ECO:0000259" key="2">
    <source>
        <dbReference type="PROSITE" id="PS50245"/>
    </source>
</evidence>
<dbReference type="PANTHER" id="PTHR18916">
    <property type="entry name" value="DYNACTIN 1-RELATED MICROTUBULE-BINDING"/>
    <property type="match status" value="1"/>
</dbReference>
<reference evidence="3" key="2">
    <citation type="submission" date="2015-06" db="UniProtKB">
        <authorList>
            <consortium name="EnsemblMetazoa"/>
        </authorList>
    </citation>
    <scope>IDENTIFICATION</scope>
</reference>
<dbReference type="SMART" id="SM01052">
    <property type="entry name" value="CAP_GLY"/>
    <property type="match status" value="2"/>
</dbReference>
<feature type="domain" description="CAP-Gly" evidence="2">
    <location>
        <begin position="278"/>
        <end position="320"/>
    </location>
</feature>
<evidence type="ECO:0000313" key="3">
    <source>
        <dbReference type="EnsemblMetazoa" id="tetur08g07020.1"/>
    </source>
</evidence>
<dbReference type="EMBL" id="CAEY01001959">
    <property type="status" value="NOT_ANNOTATED_CDS"/>
    <property type="molecule type" value="Genomic_DNA"/>
</dbReference>
<reference evidence="4" key="1">
    <citation type="submission" date="2011-08" db="EMBL/GenBank/DDBJ databases">
        <authorList>
            <person name="Rombauts S."/>
        </authorList>
    </citation>
    <scope>NUCLEOTIDE SEQUENCE</scope>
    <source>
        <strain evidence="4">London</strain>
    </source>
</reference>
<dbReference type="GO" id="GO:0005938">
    <property type="term" value="C:cell cortex"/>
    <property type="evidence" value="ECO:0007669"/>
    <property type="project" value="TreeGrafter"/>
</dbReference>
<feature type="domain" description="CAP-Gly" evidence="2">
    <location>
        <begin position="42"/>
        <end position="84"/>
    </location>
</feature>
<evidence type="ECO:0000256" key="1">
    <source>
        <dbReference type="SAM" id="MobiDB-lite"/>
    </source>
</evidence>
<feature type="compositionally biased region" description="Low complexity" evidence="1">
    <location>
        <begin position="126"/>
        <end position="137"/>
    </location>
</feature>
<dbReference type="STRING" id="32264.T1KCB3"/>
<name>T1KCB3_TETUR</name>
<dbReference type="GO" id="GO:0051010">
    <property type="term" value="F:microtubule plus-end binding"/>
    <property type="evidence" value="ECO:0007669"/>
    <property type="project" value="TreeGrafter"/>
</dbReference>
<dbReference type="PANTHER" id="PTHR18916:SF82">
    <property type="entry name" value="CAP-GLY DOMAIN-CONTAINING PROTEIN"/>
    <property type="match status" value="1"/>
</dbReference>
<feature type="region of interest" description="Disordered" evidence="1">
    <location>
        <begin position="122"/>
        <end position="193"/>
    </location>
</feature>
<dbReference type="InterPro" id="IPR036859">
    <property type="entry name" value="CAP-Gly_dom_sf"/>
</dbReference>
<dbReference type="PROSITE" id="PS50245">
    <property type="entry name" value="CAP_GLY_2"/>
    <property type="match status" value="2"/>
</dbReference>